<protein>
    <recommendedName>
        <fullName evidence="5">DUF883 family protein</fullName>
    </recommendedName>
</protein>
<dbReference type="AlphaFoldDB" id="A0A7Y6B580"/>
<keyword evidence="4" id="KW-1185">Reference proteome</keyword>
<comment type="caution">
    <text evidence="3">The sequence shown here is derived from an EMBL/GenBank/DDBJ whole genome shotgun (WGS) entry which is preliminary data.</text>
</comment>
<dbReference type="Proteomes" id="UP000536441">
    <property type="component" value="Unassembled WGS sequence"/>
</dbReference>
<keyword evidence="2" id="KW-0472">Membrane</keyword>
<gene>
    <name evidence="3" type="ORF">HP438_11600</name>
</gene>
<sequence length="161" mass="17029">MFAMTTETHQDQQTEGLREKIDHTRETASQAYHDAKDKAASALHTSKDKAGELAHKTARTIETNPLGILVGGLVVGVIAGALIPRSAREKELLTPLGKKLGETIRQATQAARETGLRELEDAGLTKDAAKDRAKSLFDDVVKAASNAGSAAAKAATNKTSI</sequence>
<dbReference type="EMBL" id="JABMCH010000064">
    <property type="protein sequence ID" value="NUU47619.1"/>
    <property type="molecule type" value="Genomic_DNA"/>
</dbReference>
<evidence type="ECO:0000256" key="1">
    <source>
        <dbReference type="SAM" id="MobiDB-lite"/>
    </source>
</evidence>
<proteinExistence type="predicted"/>
<feature type="transmembrane region" description="Helical" evidence="2">
    <location>
        <begin position="66"/>
        <end position="83"/>
    </location>
</feature>
<keyword evidence="2" id="KW-1133">Transmembrane helix</keyword>
<reference evidence="3 4" key="1">
    <citation type="submission" date="2020-05" db="EMBL/GenBank/DDBJ databases">
        <title>Genome Sequencing of Type Strains.</title>
        <authorList>
            <person name="Lemaire J.F."/>
            <person name="Inderbitzin P."/>
            <person name="Gregorio O.A."/>
            <person name="Collins S.B."/>
            <person name="Wespe N."/>
            <person name="Knight-Connoni V."/>
        </authorList>
    </citation>
    <scope>NUCLEOTIDE SEQUENCE [LARGE SCALE GENOMIC DNA]</scope>
    <source>
        <strain evidence="3 4">DSM 100049</strain>
    </source>
</reference>
<evidence type="ECO:0008006" key="5">
    <source>
        <dbReference type="Google" id="ProtNLM"/>
    </source>
</evidence>
<evidence type="ECO:0000313" key="4">
    <source>
        <dbReference type="Proteomes" id="UP000536441"/>
    </source>
</evidence>
<evidence type="ECO:0000313" key="3">
    <source>
        <dbReference type="EMBL" id="NUU47619.1"/>
    </source>
</evidence>
<feature type="region of interest" description="Disordered" evidence="1">
    <location>
        <begin position="1"/>
        <end position="20"/>
    </location>
</feature>
<feature type="region of interest" description="Disordered" evidence="1">
    <location>
        <begin position="28"/>
        <end position="48"/>
    </location>
</feature>
<feature type="compositionally biased region" description="Basic and acidic residues" evidence="1">
    <location>
        <begin position="8"/>
        <end position="20"/>
    </location>
</feature>
<feature type="compositionally biased region" description="Basic and acidic residues" evidence="1">
    <location>
        <begin position="33"/>
        <end position="48"/>
    </location>
</feature>
<organism evidence="3 4">
    <name type="scientific">Sphingomonas zeae</name>
    <dbReference type="NCBI Taxonomy" id="1646122"/>
    <lineage>
        <taxon>Bacteria</taxon>
        <taxon>Pseudomonadati</taxon>
        <taxon>Pseudomonadota</taxon>
        <taxon>Alphaproteobacteria</taxon>
        <taxon>Sphingomonadales</taxon>
        <taxon>Sphingomonadaceae</taxon>
        <taxon>Sphingomonas</taxon>
    </lineage>
</organism>
<name>A0A7Y6B580_9SPHN</name>
<evidence type="ECO:0000256" key="2">
    <source>
        <dbReference type="SAM" id="Phobius"/>
    </source>
</evidence>
<accession>A0A7Y6B580</accession>
<keyword evidence="2" id="KW-0812">Transmembrane</keyword>